<evidence type="ECO:0000313" key="4">
    <source>
        <dbReference type="EMBL" id="GMF19435.1"/>
    </source>
</evidence>
<comment type="caution">
    <text evidence="4">The sequence shown here is derived from an EMBL/GenBank/DDBJ whole genome shotgun (WGS) entry which is preliminary data.</text>
</comment>
<dbReference type="GO" id="GO:0003676">
    <property type="term" value="F:nucleic acid binding"/>
    <property type="evidence" value="ECO:0007669"/>
    <property type="project" value="InterPro"/>
</dbReference>
<protein>
    <submittedName>
        <fullName evidence="4">Unnamed protein product</fullName>
    </submittedName>
</protein>
<dbReference type="PROSITE" id="PS50994">
    <property type="entry name" value="INTEGRASE"/>
    <property type="match status" value="1"/>
</dbReference>
<dbReference type="InterPro" id="IPR050951">
    <property type="entry name" value="Retrovirus_Pol_polyprotein"/>
</dbReference>
<dbReference type="PANTHER" id="PTHR37984">
    <property type="entry name" value="PROTEIN CBG26694"/>
    <property type="match status" value="1"/>
</dbReference>
<dbReference type="SUPFAM" id="SSF54160">
    <property type="entry name" value="Chromo domain-like"/>
    <property type="match status" value="1"/>
</dbReference>
<dbReference type="InterPro" id="IPR023780">
    <property type="entry name" value="Chromo_domain"/>
</dbReference>
<feature type="domain" description="Integrase catalytic" evidence="3">
    <location>
        <begin position="59"/>
        <end position="144"/>
    </location>
</feature>
<dbReference type="SUPFAM" id="SSF53098">
    <property type="entry name" value="Ribonuclease H-like"/>
    <property type="match status" value="1"/>
</dbReference>
<evidence type="ECO:0000259" key="3">
    <source>
        <dbReference type="PROSITE" id="PS50994"/>
    </source>
</evidence>
<dbReference type="InterPro" id="IPR036397">
    <property type="entry name" value="RNaseH_sf"/>
</dbReference>
<feature type="region of interest" description="Disordered" evidence="1">
    <location>
        <begin position="237"/>
        <end position="259"/>
    </location>
</feature>
<dbReference type="OrthoDB" id="95964at2759"/>
<dbReference type="SMART" id="SM00298">
    <property type="entry name" value="CHROMO"/>
    <property type="match status" value="1"/>
</dbReference>
<name>A0A9W6WVU8_9STRA</name>
<dbReference type="Pfam" id="PF00385">
    <property type="entry name" value="Chromo"/>
    <property type="match status" value="1"/>
</dbReference>
<dbReference type="Gene3D" id="2.40.50.40">
    <property type="match status" value="1"/>
</dbReference>
<dbReference type="PANTHER" id="PTHR37984:SF5">
    <property type="entry name" value="PROTEIN NYNRIN-LIKE"/>
    <property type="match status" value="1"/>
</dbReference>
<dbReference type="InterPro" id="IPR016197">
    <property type="entry name" value="Chromo-like_dom_sf"/>
</dbReference>
<proteinExistence type="predicted"/>
<gene>
    <name evidence="4" type="ORF">Pfra01_000202500</name>
</gene>
<dbReference type="GO" id="GO:0015074">
    <property type="term" value="P:DNA integration"/>
    <property type="evidence" value="ECO:0007669"/>
    <property type="project" value="InterPro"/>
</dbReference>
<feature type="domain" description="Chromo" evidence="2">
    <location>
        <begin position="181"/>
        <end position="231"/>
    </location>
</feature>
<dbReference type="InterPro" id="IPR000953">
    <property type="entry name" value="Chromo/chromo_shadow_dom"/>
</dbReference>
<evidence type="ECO:0000256" key="1">
    <source>
        <dbReference type="SAM" id="MobiDB-lite"/>
    </source>
</evidence>
<reference evidence="4" key="1">
    <citation type="submission" date="2023-04" db="EMBL/GenBank/DDBJ databases">
        <title>Phytophthora fragariaefolia NBRC 109709.</title>
        <authorList>
            <person name="Ichikawa N."/>
            <person name="Sato H."/>
            <person name="Tonouchi N."/>
        </authorList>
    </citation>
    <scope>NUCLEOTIDE SEQUENCE</scope>
    <source>
        <strain evidence="4">NBRC 109709</strain>
    </source>
</reference>
<dbReference type="EMBL" id="BSXT01000159">
    <property type="protein sequence ID" value="GMF19435.1"/>
    <property type="molecule type" value="Genomic_DNA"/>
</dbReference>
<dbReference type="Proteomes" id="UP001165121">
    <property type="component" value="Unassembled WGS sequence"/>
</dbReference>
<keyword evidence="5" id="KW-1185">Reference proteome</keyword>
<accession>A0A9W6WVU8</accession>
<dbReference type="InterPro" id="IPR001584">
    <property type="entry name" value="Integrase_cat-core"/>
</dbReference>
<dbReference type="CDD" id="cd00024">
    <property type="entry name" value="CD_CSD"/>
    <property type="match status" value="1"/>
</dbReference>
<dbReference type="InterPro" id="IPR012337">
    <property type="entry name" value="RNaseH-like_sf"/>
</dbReference>
<evidence type="ECO:0000313" key="5">
    <source>
        <dbReference type="Proteomes" id="UP001165121"/>
    </source>
</evidence>
<dbReference type="AlphaFoldDB" id="A0A9W6WVU8"/>
<evidence type="ECO:0000259" key="2">
    <source>
        <dbReference type="PROSITE" id="PS50013"/>
    </source>
</evidence>
<dbReference type="Gene3D" id="3.30.420.10">
    <property type="entry name" value="Ribonuclease H-like superfamily/Ribonuclease H"/>
    <property type="match status" value="1"/>
</dbReference>
<sequence length="259" mass="29570">MPTKTSRVDIKASPGHTRNSVRSFIGPYADVEHYVKECVECASGKGRPPNEGPSPGNIEPRHPFEVVSMDFVTHMPESERGNTFLLLLQDAFSGFVMCKPMRLTTVQDVAEVYEECVFRRFGASFTVRHDQDPRFMSELSQASCPLPERPTVEIEVAEDDDFDAALLPEDSWEPDSERNEYEVEKVLDLRWSKRTRTSRRTREYLVKWKGYDDPEWLPLSQLSCDELVYEFNPGARAQARSQTMQAGDDHPRAYPASGK</sequence>
<dbReference type="PROSITE" id="PS50013">
    <property type="entry name" value="CHROMO_2"/>
    <property type="match status" value="1"/>
</dbReference>
<organism evidence="4 5">
    <name type="scientific">Phytophthora fragariaefolia</name>
    <dbReference type="NCBI Taxonomy" id="1490495"/>
    <lineage>
        <taxon>Eukaryota</taxon>
        <taxon>Sar</taxon>
        <taxon>Stramenopiles</taxon>
        <taxon>Oomycota</taxon>
        <taxon>Peronosporomycetes</taxon>
        <taxon>Peronosporales</taxon>
        <taxon>Peronosporaceae</taxon>
        <taxon>Phytophthora</taxon>
    </lineage>
</organism>